<evidence type="ECO:0000256" key="7">
    <source>
        <dbReference type="ARBA" id="ARBA00022840"/>
    </source>
</evidence>
<feature type="binding site" evidence="17">
    <location>
        <begin position="400"/>
        <end position="404"/>
    </location>
    <ligand>
        <name>AMP</name>
        <dbReference type="ChEBI" id="CHEBI:456215"/>
    </ligand>
</feature>
<dbReference type="Gene3D" id="3.40.50.10260">
    <property type="entry name" value="YjeF N-terminal domain"/>
    <property type="match status" value="1"/>
</dbReference>
<feature type="binding site" evidence="18">
    <location>
        <position position="120"/>
    </location>
    <ligand>
        <name>K(+)</name>
        <dbReference type="ChEBI" id="CHEBI:29103"/>
    </ligand>
</feature>
<dbReference type="PROSITE" id="PS51385">
    <property type="entry name" value="YJEF_N"/>
    <property type="match status" value="1"/>
</dbReference>
<evidence type="ECO:0000256" key="12">
    <source>
        <dbReference type="ARBA" id="ARBA00023239"/>
    </source>
</evidence>
<proteinExistence type="inferred from homology"/>
<sequence length="490" mass="53189">MKILTSAEAKLIDKMTTEKGIASETLMEQAAFSVADIAETFEPTSVLCVVGKGNNGGDGVAAGRILKNRGYSVEILLVGGSSQGSLDFKKQLEVARKYEINIYRFGIDEINYSQYDLIIDGLIGIGLTGEVKGEVAQAITRINSSGSKVISIDVPSGISSDTGEVMGTAVEADQTVTFGFLKIGQLLYPAREYCGEIKVAPLSFDNSLINSINRELILENTVKNLLPNRPEDSYKYKFGTVLILAGSEKYPGAPILSAIGAQRTGAGMVKLITPGDSSNVLALEPSIIYRSLKKEHFEEKDVDNLKEEIEKSNVIVLGPGISEKAKGFVTKLVNTYKDDKKFVLDADALSILKEKDVKFNKNFVITPHVGELSKVYKNVKNDVFSLEEYAKELNCTIVFKSSTTLITNGEKTYFNITGNSSLAKGGSGDLLSGVIGSYIAQGLTTMQACLIGSYIVYKTARDLSLEYTNYCLTPKIIADNLYKTIHQLNS</sequence>
<dbReference type="NCBIfam" id="TIGR00196">
    <property type="entry name" value="yjeF_cterm"/>
    <property type="match status" value="1"/>
</dbReference>
<dbReference type="PANTHER" id="PTHR12592:SF0">
    <property type="entry name" value="ATP-DEPENDENT (S)-NAD(P)H-HYDRATE DEHYDRATASE"/>
    <property type="match status" value="1"/>
</dbReference>
<keyword evidence="9 18" id="KW-0630">Potassium</keyword>
<dbReference type="NCBIfam" id="TIGR00197">
    <property type="entry name" value="yjeF_nterm"/>
    <property type="match status" value="1"/>
</dbReference>
<evidence type="ECO:0000256" key="1">
    <source>
        <dbReference type="ARBA" id="ARBA00000013"/>
    </source>
</evidence>
<evidence type="ECO:0000256" key="17">
    <source>
        <dbReference type="HAMAP-Rule" id="MF_01965"/>
    </source>
</evidence>
<evidence type="ECO:0000256" key="19">
    <source>
        <dbReference type="PIRNR" id="PIRNR017184"/>
    </source>
</evidence>
<dbReference type="OrthoDB" id="9806925at2"/>
<feature type="binding site" evidence="17">
    <location>
        <position position="429"/>
    </location>
    <ligand>
        <name>(6S)-NADPHX</name>
        <dbReference type="ChEBI" id="CHEBI:64076"/>
    </ligand>
</feature>
<comment type="function">
    <text evidence="17">Catalyzes the dehydration of the S-form of NAD(P)HX at the expense of ADP, which is converted to AMP. Together with NAD(P)HX epimerase, which catalyzes the epimerization of the S- and R-forms, the enzyme allows the repair of both epimers of NAD(P)HX, a damaged form of NAD(P)H that is a result of enzymatic or heat-dependent hydration.</text>
</comment>
<dbReference type="CDD" id="cd01171">
    <property type="entry name" value="YXKO-related"/>
    <property type="match status" value="1"/>
</dbReference>
<evidence type="ECO:0000256" key="9">
    <source>
        <dbReference type="ARBA" id="ARBA00022958"/>
    </source>
</evidence>
<dbReference type="InterPro" id="IPR029056">
    <property type="entry name" value="Ribokinase-like"/>
</dbReference>
<dbReference type="InterPro" id="IPR000631">
    <property type="entry name" value="CARKD"/>
</dbReference>
<keyword evidence="10 17" id="KW-0520">NAD</keyword>
<comment type="similarity">
    <text evidence="3 19">In the N-terminal section; belongs to the NnrE/AIBP family.</text>
</comment>
<dbReference type="GO" id="GO:0005524">
    <property type="term" value="F:ATP binding"/>
    <property type="evidence" value="ECO:0007669"/>
    <property type="project" value="UniProtKB-UniRule"/>
</dbReference>
<feature type="binding site" evidence="17">
    <location>
        <position position="368"/>
    </location>
    <ligand>
        <name>(6S)-NADPHX</name>
        <dbReference type="ChEBI" id="CHEBI:64076"/>
    </ligand>
</feature>
<keyword evidence="5 18" id="KW-0479">Metal-binding</keyword>
<dbReference type="GO" id="GO:0052856">
    <property type="term" value="F:NAD(P)HX epimerase activity"/>
    <property type="evidence" value="ECO:0007669"/>
    <property type="project" value="UniProtKB-UniRule"/>
</dbReference>
<comment type="cofactor">
    <cofactor evidence="17">
        <name>Mg(2+)</name>
        <dbReference type="ChEBI" id="CHEBI:18420"/>
    </cofactor>
</comment>
<keyword evidence="13" id="KW-0511">Multifunctional enzyme</keyword>
<evidence type="ECO:0000259" key="21">
    <source>
        <dbReference type="PROSITE" id="PS51385"/>
    </source>
</evidence>
<evidence type="ECO:0000256" key="2">
    <source>
        <dbReference type="ARBA" id="ARBA00000909"/>
    </source>
</evidence>
<comment type="catalytic activity">
    <reaction evidence="15 17 19">
        <text>(6S)-NADHX + ADP = AMP + phosphate + NADH + H(+)</text>
        <dbReference type="Rhea" id="RHEA:32223"/>
        <dbReference type="ChEBI" id="CHEBI:15378"/>
        <dbReference type="ChEBI" id="CHEBI:43474"/>
        <dbReference type="ChEBI" id="CHEBI:57945"/>
        <dbReference type="ChEBI" id="CHEBI:64074"/>
        <dbReference type="ChEBI" id="CHEBI:456215"/>
        <dbReference type="ChEBI" id="CHEBI:456216"/>
        <dbReference type="EC" id="4.2.1.136"/>
    </reaction>
</comment>
<comment type="function">
    <text evidence="14 19">Bifunctional enzyme that catalyzes the epimerization of the S- and R-forms of NAD(P)HX and the dehydration of the S-form of NAD(P)HX at the expense of ADP, which is converted to AMP. This allows the repair of both epimers of NAD(P)HX, a damaged form of NAD(P)H that is a result of enzymatic or heat-dependent hydration.</text>
</comment>
<comment type="cofactor">
    <cofactor evidence="18 19">
        <name>K(+)</name>
        <dbReference type="ChEBI" id="CHEBI:29103"/>
    </cofactor>
    <text evidence="18 19">Binds 1 potassium ion per subunit.</text>
</comment>
<evidence type="ECO:0000256" key="11">
    <source>
        <dbReference type="ARBA" id="ARBA00023235"/>
    </source>
</evidence>
<dbReference type="HAMAP" id="MF_01966">
    <property type="entry name" value="NADHX_epimerase"/>
    <property type="match status" value="1"/>
</dbReference>
<dbReference type="InterPro" id="IPR036652">
    <property type="entry name" value="YjeF_N_dom_sf"/>
</dbReference>
<feature type="binding site" evidence="18">
    <location>
        <position position="153"/>
    </location>
    <ligand>
        <name>(6S)-NADPHX</name>
        <dbReference type="ChEBI" id="CHEBI:64076"/>
    </ligand>
</feature>
<feature type="binding site" evidence="17">
    <location>
        <position position="253"/>
    </location>
    <ligand>
        <name>(6S)-NADPHX</name>
        <dbReference type="ChEBI" id="CHEBI:64076"/>
    </ligand>
</feature>
<dbReference type="GO" id="GO:0052855">
    <property type="term" value="F:ADP-dependent NAD(P)H-hydrate dehydratase activity"/>
    <property type="evidence" value="ECO:0007669"/>
    <property type="project" value="UniProtKB-UniRule"/>
</dbReference>
<dbReference type="GO" id="GO:0046496">
    <property type="term" value="P:nicotinamide nucleotide metabolic process"/>
    <property type="evidence" value="ECO:0007669"/>
    <property type="project" value="UniProtKB-UniRule"/>
</dbReference>
<evidence type="ECO:0000313" key="23">
    <source>
        <dbReference type="Proteomes" id="UP000236434"/>
    </source>
</evidence>
<comment type="similarity">
    <text evidence="18">Belongs to the NnrE/AIBP family.</text>
</comment>
<dbReference type="Pfam" id="PF03853">
    <property type="entry name" value="YjeF_N"/>
    <property type="match status" value="1"/>
</dbReference>
<comment type="function">
    <text evidence="18">Catalyzes the epimerization of the S- and R-forms of NAD(P)HX, a damaged form of NAD(P)H that is a result of enzymatic or heat-dependent hydration. This is a prerequisite for the S-specific NAD(P)H-hydrate dehydratase to allow the repair of both epimers of NAD(P)HX.</text>
</comment>
<feature type="domain" description="YjeF N-terminal" evidence="21">
    <location>
        <begin position="4"/>
        <end position="210"/>
    </location>
</feature>
<keyword evidence="11 18" id="KW-0413">Isomerase</keyword>
<dbReference type="Proteomes" id="UP000236434">
    <property type="component" value="Unassembled WGS sequence"/>
</dbReference>
<dbReference type="AlphaFoldDB" id="A0A2K1P2A4"/>
<comment type="caution">
    <text evidence="18">Lacks conserved residue(s) required for the propagation of feature annotation.</text>
</comment>
<evidence type="ECO:0000256" key="4">
    <source>
        <dbReference type="ARBA" id="ARBA00009524"/>
    </source>
</evidence>
<dbReference type="PIRSF" id="PIRSF017184">
    <property type="entry name" value="Nnr"/>
    <property type="match status" value="1"/>
</dbReference>
<dbReference type="Gene3D" id="3.40.1190.20">
    <property type="match status" value="1"/>
</dbReference>
<dbReference type="EC" id="5.1.99.6" evidence="19"/>
<dbReference type="Pfam" id="PF01256">
    <property type="entry name" value="Carb_kinase"/>
    <property type="match status" value="1"/>
</dbReference>
<dbReference type="EMBL" id="AZRL01000008">
    <property type="protein sequence ID" value="PNR96918.1"/>
    <property type="molecule type" value="Genomic_DNA"/>
</dbReference>
<dbReference type="HAMAP" id="MF_01965">
    <property type="entry name" value="NADHX_dehydratase"/>
    <property type="match status" value="1"/>
</dbReference>
<dbReference type="PROSITE" id="PS51383">
    <property type="entry name" value="YJEF_C_3"/>
    <property type="match status" value="1"/>
</dbReference>
<evidence type="ECO:0000256" key="14">
    <source>
        <dbReference type="ARBA" id="ARBA00025153"/>
    </source>
</evidence>
<keyword evidence="7 17" id="KW-0067">ATP-binding</keyword>
<evidence type="ECO:0000256" key="13">
    <source>
        <dbReference type="ARBA" id="ARBA00023268"/>
    </source>
</evidence>
<comment type="subunit">
    <text evidence="17">Homotetramer.</text>
</comment>
<gene>
    <name evidence="18" type="primary">nnrE</name>
    <name evidence="17" type="synonym">nnrD</name>
    <name evidence="22" type="ORF">X929_03755</name>
</gene>
<evidence type="ECO:0000256" key="5">
    <source>
        <dbReference type="ARBA" id="ARBA00022723"/>
    </source>
</evidence>
<feature type="binding site" evidence="18">
    <location>
        <position position="156"/>
    </location>
    <ligand>
        <name>K(+)</name>
        <dbReference type="ChEBI" id="CHEBI:29103"/>
    </ligand>
</feature>
<dbReference type="SUPFAM" id="SSF64153">
    <property type="entry name" value="YjeF N-terminal domain-like"/>
    <property type="match status" value="1"/>
</dbReference>
<evidence type="ECO:0000256" key="3">
    <source>
        <dbReference type="ARBA" id="ARBA00006001"/>
    </source>
</evidence>
<feature type="binding site" evidence="18">
    <location>
        <begin position="54"/>
        <end position="58"/>
    </location>
    <ligand>
        <name>(6S)-NADPHX</name>
        <dbReference type="ChEBI" id="CHEBI:64076"/>
    </ligand>
</feature>
<feature type="binding site" evidence="17">
    <location>
        <position position="428"/>
    </location>
    <ligand>
        <name>AMP</name>
        <dbReference type="ChEBI" id="CHEBI:456215"/>
    </ligand>
</feature>
<comment type="similarity">
    <text evidence="17">Belongs to the NnrD/CARKD family.</text>
</comment>
<evidence type="ECO:0000256" key="15">
    <source>
        <dbReference type="ARBA" id="ARBA00048238"/>
    </source>
</evidence>
<evidence type="ECO:0000259" key="20">
    <source>
        <dbReference type="PROSITE" id="PS51383"/>
    </source>
</evidence>
<dbReference type="GO" id="GO:0110051">
    <property type="term" value="P:metabolite repair"/>
    <property type="evidence" value="ECO:0007669"/>
    <property type="project" value="TreeGrafter"/>
</dbReference>
<protein>
    <recommendedName>
        <fullName evidence="19">Bifunctional NAD(P)H-hydrate repair enzyme</fullName>
    </recommendedName>
    <alternativeName>
        <fullName evidence="19">Nicotinamide nucleotide repair protein</fullName>
    </alternativeName>
    <domain>
        <recommendedName>
            <fullName evidence="19">ADP-dependent (S)-NAD(P)H-hydrate dehydratase</fullName>
            <ecNumber evidence="19">4.2.1.136</ecNumber>
        </recommendedName>
        <alternativeName>
            <fullName evidence="19">ADP-dependent NAD(P)HX dehydratase</fullName>
        </alternativeName>
    </domain>
    <domain>
        <recommendedName>
            <fullName evidence="19">NAD(P)H-hydrate epimerase</fullName>
            <ecNumber evidence="19">5.1.99.6</ecNumber>
        </recommendedName>
    </domain>
</protein>
<dbReference type="EC" id="4.2.1.136" evidence="19"/>
<feature type="binding site" evidence="18">
    <location>
        <begin position="124"/>
        <end position="130"/>
    </location>
    <ligand>
        <name>(6S)-NADPHX</name>
        <dbReference type="ChEBI" id="CHEBI:64076"/>
    </ligand>
</feature>
<evidence type="ECO:0000256" key="6">
    <source>
        <dbReference type="ARBA" id="ARBA00022741"/>
    </source>
</evidence>
<evidence type="ECO:0000256" key="16">
    <source>
        <dbReference type="ARBA" id="ARBA00049209"/>
    </source>
</evidence>
<keyword evidence="8 17" id="KW-0521">NADP</keyword>
<feature type="binding site" evidence="17">
    <location>
        <position position="320"/>
    </location>
    <ligand>
        <name>(6S)-NADPHX</name>
        <dbReference type="ChEBI" id="CHEBI:64076"/>
    </ligand>
</feature>
<keyword evidence="12 17" id="KW-0456">Lyase</keyword>
<evidence type="ECO:0000256" key="8">
    <source>
        <dbReference type="ARBA" id="ARBA00022857"/>
    </source>
</evidence>
<evidence type="ECO:0000256" key="18">
    <source>
        <dbReference type="HAMAP-Rule" id="MF_01966"/>
    </source>
</evidence>
<dbReference type="InterPro" id="IPR030677">
    <property type="entry name" value="Nnr"/>
</dbReference>
<feature type="domain" description="YjeF C-terminal" evidence="20">
    <location>
        <begin position="218"/>
        <end position="488"/>
    </location>
</feature>
<organism evidence="22 23">
    <name type="scientific">Petrotoga olearia DSM 13574</name>
    <dbReference type="NCBI Taxonomy" id="1122955"/>
    <lineage>
        <taxon>Bacteria</taxon>
        <taxon>Thermotogati</taxon>
        <taxon>Thermotogota</taxon>
        <taxon>Thermotogae</taxon>
        <taxon>Petrotogales</taxon>
        <taxon>Petrotogaceae</taxon>
        <taxon>Petrotoga</taxon>
    </lineage>
</organism>
<evidence type="ECO:0000313" key="22">
    <source>
        <dbReference type="EMBL" id="PNR96918.1"/>
    </source>
</evidence>
<evidence type="ECO:0000256" key="10">
    <source>
        <dbReference type="ARBA" id="ARBA00023027"/>
    </source>
</evidence>
<comment type="similarity">
    <text evidence="4 19">In the C-terminal section; belongs to the NnrD/CARKD family.</text>
</comment>
<dbReference type="RefSeq" id="WP_103066701.1">
    <property type="nucleotide sequence ID" value="NZ_AZRL01000008.1"/>
</dbReference>
<reference evidence="22 23" key="1">
    <citation type="submission" date="2013-12" db="EMBL/GenBank/DDBJ databases">
        <title>Comparative genomics of Petrotoga isolates.</title>
        <authorList>
            <person name="Nesbo C.L."/>
            <person name="Charchuk R."/>
            <person name="Chow K."/>
        </authorList>
    </citation>
    <scope>NUCLEOTIDE SEQUENCE [LARGE SCALE GENOMIC DNA]</scope>
    <source>
        <strain evidence="22 23">DSM 13574</strain>
    </source>
</reference>
<dbReference type="PANTHER" id="PTHR12592">
    <property type="entry name" value="ATP-DEPENDENT (S)-NAD(P)H-HYDRATE DEHYDRATASE FAMILY MEMBER"/>
    <property type="match status" value="1"/>
</dbReference>
<accession>A0A2K1P2A4</accession>
<name>A0A2K1P2A4_9BACT</name>
<dbReference type="InterPro" id="IPR004443">
    <property type="entry name" value="YjeF_N_dom"/>
</dbReference>
<comment type="catalytic activity">
    <reaction evidence="1 18 19">
        <text>(6R)-NADHX = (6S)-NADHX</text>
        <dbReference type="Rhea" id="RHEA:32215"/>
        <dbReference type="ChEBI" id="CHEBI:64074"/>
        <dbReference type="ChEBI" id="CHEBI:64075"/>
        <dbReference type="EC" id="5.1.99.6"/>
    </reaction>
</comment>
<keyword evidence="6 17" id="KW-0547">Nucleotide-binding</keyword>
<comment type="caution">
    <text evidence="22">The sequence shown here is derived from an EMBL/GenBank/DDBJ whole genome shotgun (WGS) entry which is preliminary data.</text>
</comment>
<feature type="binding site" evidence="18">
    <location>
        <position position="55"/>
    </location>
    <ligand>
        <name>K(+)</name>
        <dbReference type="ChEBI" id="CHEBI:29103"/>
    </ligand>
</feature>
<comment type="catalytic activity">
    <reaction evidence="2 18 19">
        <text>(6R)-NADPHX = (6S)-NADPHX</text>
        <dbReference type="Rhea" id="RHEA:32227"/>
        <dbReference type="ChEBI" id="CHEBI:64076"/>
        <dbReference type="ChEBI" id="CHEBI:64077"/>
        <dbReference type="EC" id="5.1.99.6"/>
    </reaction>
</comment>
<dbReference type="SUPFAM" id="SSF53613">
    <property type="entry name" value="Ribokinase-like"/>
    <property type="match status" value="1"/>
</dbReference>
<comment type="catalytic activity">
    <reaction evidence="16 17 19">
        <text>(6S)-NADPHX + ADP = AMP + phosphate + NADPH + H(+)</text>
        <dbReference type="Rhea" id="RHEA:32235"/>
        <dbReference type="ChEBI" id="CHEBI:15378"/>
        <dbReference type="ChEBI" id="CHEBI:43474"/>
        <dbReference type="ChEBI" id="CHEBI:57783"/>
        <dbReference type="ChEBI" id="CHEBI:64076"/>
        <dbReference type="ChEBI" id="CHEBI:456215"/>
        <dbReference type="ChEBI" id="CHEBI:456216"/>
        <dbReference type="EC" id="4.2.1.136"/>
    </reaction>
</comment>
<dbReference type="GO" id="GO:0046872">
    <property type="term" value="F:metal ion binding"/>
    <property type="evidence" value="ECO:0007669"/>
    <property type="project" value="UniProtKB-UniRule"/>
</dbReference>